<accession>A0A1S8DCG6</accession>
<dbReference type="Gene3D" id="3.40.220.10">
    <property type="entry name" value="Leucine Aminopeptidase, subunit E, domain 1"/>
    <property type="match status" value="1"/>
</dbReference>
<keyword evidence="5" id="KW-0464">Manganese</keyword>
<evidence type="ECO:0000313" key="8">
    <source>
        <dbReference type="Proteomes" id="UP000054844"/>
    </source>
</evidence>
<dbReference type="PANTHER" id="PTHR11963">
    <property type="entry name" value="LEUCINE AMINOPEPTIDASE-RELATED"/>
    <property type="match status" value="1"/>
</dbReference>
<gene>
    <name evidence="7" type="ORF">APZ41_000295</name>
</gene>
<dbReference type="STRING" id="207340.APZ41_000295"/>
<dbReference type="GO" id="GO:0070006">
    <property type="term" value="F:metalloaminopeptidase activity"/>
    <property type="evidence" value="ECO:0007669"/>
    <property type="project" value="InterPro"/>
</dbReference>
<keyword evidence="2" id="KW-0031">Aminopeptidase</keyword>
<dbReference type="Proteomes" id="UP000054844">
    <property type="component" value="Unassembled WGS sequence"/>
</dbReference>
<dbReference type="GO" id="GO:0030145">
    <property type="term" value="F:manganese ion binding"/>
    <property type="evidence" value="ECO:0007669"/>
    <property type="project" value="InterPro"/>
</dbReference>
<name>A0A1S8DCG6_9PROT</name>
<dbReference type="CDD" id="cd00433">
    <property type="entry name" value="Peptidase_M17"/>
    <property type="match status" value="1"/>
</dbReference>
<keyword evidence="4" id="KW-0378">Hydrolase</keyword>
<dbReference type="InterPro" id="IPR043472">
    <property type="entry name" value="Macro_dom-like"/>
</dbReference>
<protein>
    <recommendedName>
        <fullName evidence="6">Cytosol aminopeptidase domain-containing protein</fullName>
    </recommendedName>
</protein>
<dbReference type="GO" id="GO:0005737">
    <property type="term" value="C:cytoplasm"/>
    <property type="evidence" value="ECO:0007669"/>
    <property type="project" value="InterPro"/>
</dbReference>
<dbReference type="AlphaFoldDB" id="A0A1S8DCG6"/>
<dbReference type="GO" id="GO:0006508">
    <property type="term" value="P:proteolysis"/>
    <property type="evidence" value="ECO:0007669"/>
    <property type="project" value="UniProtKB-KW"/>
</dbReference>
<evidence type="ECO:0000259" key="6">
    <source>
        <dbReference type="Pfam" id="PF00883"/>
    </source>
</evidence>
<proteinExistence type="inferred from homology"/>
<keyword evidence="8" id="KW-1185">Reference proteome</keyword>
<evidence type="ECO:0000256" key="4">
    <source>
        <dbReference type="ARBA" id="ARBA00022801"/>
    </source>
</evidence>
<dbReference type="OrthoDB" id="9809354at2"/>
<reference evidence="7" key="1">
    <citation type="submission" date="2016-12" db="EMBL/GenBank/DDBJ databases">
        <title>Draft genome sequence of Roseomonas mucosa strain AU37, isolated from a peripheral intravenous catheter.</title>
        <authorList>
            <person name="Choudhury M.A."/>
            <person name="Sidjabat H.E."/>
            <person name="Wailan A.M."/>
            <person name="Zhang L."/>
            <person name="Marsh N.M."/>
            <person name="Rickard C.M."/>
            <person name="Davies M."/>
            <person name="Mcmillan D.J."/>
        </authorList>
    </citation>
    <scope>NUCLEOTIDE SEQUENCE [LARGE SCALE GENOMIC DNA]</scope>
    <source>
        <strain evidence="7">AU37</strain>
    </source>
</reference>
<evidence type="ECO:0000313" key="7">
    <source>
        <dbReference type="EMBL" id="ONH85065.1"/>
    </source>
</evidence>
<dbReference type="PRINTS" id="PR00481">
    <property type="entry name" value="LAMNOPPTDASE"/>
</dbReference>
<feature type="domain" description="Cytosol aminopeptidase" evidence="6">
    <location>
        <begin position="163"/>
        <end position="489"/>
    </location>
</feature>
<keyword evidence="3" id="KW-0645">Protease</keyword>
<dbReference type="EMBL" id="LLWF02000001">
    <property type="protein sequence ID" value="ONH85065.1"/>
    <property type="molecule type" value="Genomic_DNA"/>
</dbReference>
<evidence type="ECO:0000256" key="1">
    <source>
        <dbReference type="ARBA" id="ARBA00009528"/>
    </source>
</evidence>
<comment type="caution">
    <text evidence="7">The sequence shown here is derived from an EMBL/GenBank/DDBJ whole genome shotgun (WGS) entry which is preliminary data.</text>
</comment>
<sequence length="505" mass="52298">MLRIAFHREAAPGLPCLLPLHPGAPHAHEARARAAGFTGAVGETASLLPDGPVLAGLGPAAGSGSERQWMEAGGHAVLALQRTLPGARHAVLDARGLEPGLAAALAAGAALRSWRFDALRHAPPEEAAGEAVRLEALDILADDPALALLAWEAQEPSVRGALFARDLVAEPGNRLNPREFTRRLEALSAEGLRVEVWRRKDLAKAGFGALLAVGQGADTPPRLVVLRWPGDGGAGGGEAAPVVFVGKGITFDTGGISIKPAAGMEEMRADMAGAAACAGAMLALAARGSRTPAAAVLAIAENAVGAASFRPGDVVRTLSGRTVEVVDTDAEGRLVLADALTHAVSALRPRAVIDLATLTGSIVTALGHHRAGLFGNDDTLRDAVMAAGEAVGEPLWPMPIGTSHREDLHSDIADLRQCWPGGTGRRGIPDACHAAAFLREFIGPGNGAPSGSIPGFTPWAHLDIAGMESREEDGPLGPKGPSGYGVRLLDRLVRDHFETRRRRRG</sequence>
<evidence type="ECO:0000256" key="5">
    <source>
        <dbReference type="ARBA" id="ARBA00023211"/>
    </source>
</evidence>
<organism evidence="7 8">
    <name type="scientific">Roseomonas mucosa</name>
    <dbReference type="NCBI Taxonomy" id="207340"/>
    <lineage>
        <taxon>Bacteria</taxon>
        <taxon>Pseudomonadati</taxon>
        <taxon>Pseudomonadota</taxon>
        <taxon>Alphaproteobacteria</taxon>
        <taxon>Acetobacterales</taxon>
        <taxon>Roseomonadaceae</taxon>
        <taxon>Roseomonas</taxon>
    </lineage>
</organism>
<dbReference type="Gene3D" id="3.40.630.10">
    <property type="entry name" value="Zn peptidases"/>
    <property type="match status" value="1"/>
</dbReference>
<dbReference type="SUPFAM" id="SSF52949">
    <property type="entry name" value="Macro domain-like"/>
    <property type="match status" value="1"/>
</dbReference>
<dbReference type="RefSeq" id="WP_058389481.1">
    <property type="nucleotide sequence ID" value="NZ_CP034924.1"/>
</dbReference>
<dbReference type="InterPro" id="IPR011356">
    <property type="entry name" value="Leucine_aapep/pepB"/>
</dbReference>
<comment type="similarity">
    <text evidence="1">Belongs to the peptidase M17 family.</text>
</comment>
<dbReference type="SUPFAM" id="SSF53187">
    <property type="entry name" value="Zn-dependent exopeptidases"/>
    <property type="match status" value="1"/>
</dbReference>
<dbReference type="InterPro" id="IPR000819">
    <property type="entry name" value="Peptidase_M17_C"/>
</dbReference>
<dbReference type="Pfam" id="PF00883">
    <property type="entry name" value="Peptidase_M17"/>
    <property type="match status" value="1"/>
</dbReference>
<dbReference type="PANTHER" id="PTHR11963:SF23">
    <property type="entry name" value="CYTOSOL AMINOPEPTIDASE"/>
    <property type="match status" value="1"/>
</dbReference>
<evidence type="ECO:0000256" key="2">
    <source>
        <dbReference type="ARBA" id="ARBA00022438"/>
    </source>
</evidence>
<evidence type="ECO:0000256" key="3">
    <source>
        <dbReference type="ARBA" id="ARBA00022670"/>
    </source>
</evidence>